<proteinExistence type="predicted"/>
<feature type="compositionally biased region" description="Basic and acidic residues" evidence="6">
    <location>
        <begin position="153"/>
        <end position="165"/>
    </location>
</feature>
<evidence type="ECO:0000256" key="3">
    <source>
        <dbReference type="ARBA" id="ARBA00022603"/>
    </source>
</evidence>
<dbReference type="GO" id="GO:0032259">
    <property type="term" value="P:methylation"/>
    <property type="evidence" value="ECO:0007669"/>
    <property type="project" value="UniProtKB-KW"/>
</dbReference>
<evidence type="ECO:0000256" key="5">
    <source>
        <dbReference type="ARBA" id="ARBA00022691"/>
    </source>
</evidence>
<keyword evidence="10" id="KW-1185">Reference proteome</keyword>
<comment type="caution">
    <text evidence="9">The sequence shown here is derived from an EMBL/GenBank/DDBJ whole genome shotgun (WGS) entry which is preliminary data.</text>
</comment>
<keyword evidence="3 9" id="KW-0489">Methyltransferase</keyword>
<feature type="domain" description="Post-SET" evidence="8">
    <location>
        <begin position="134"/>
        <end position="150"/>
    </location>
</feature>
<name>A0A853FQW3_9BURK</name>
<evidence type="ECO:0000313" key="10">
    <source>
        <dbReference type="Proteomes" id="UP000559809"/>
    </source>
</evidence>
<dbReference type="GO" id="GO:0005694">
    <property type="term" value="C:chromosome"/>
    <property type="evidence" value="ECO:0007669"/>
    <property type="project" value="UniProtKB-SubCell"/>
</dbReference>
<evidence type="ECO:0000256" key="2">
    <source>
        <dbReference type="ARBA" id="ARBA00022454"/>
    </source>
</evidence>
<keyword evidence="2" id="KW-0158">Chromosome</keyword>
<feature type="domain" description="SET" evidence="7">
    <location>
        <begin position="6"/>
        <end position="121"/>
    </location>
</feature>
<dbReference type="PROSITE" id="PS50868">
    <property type="entry name" value="POST_SET"/>
    <property type="match status" value="1"/>
</dbReference>
<dbReference type="InterPro" id="IPR001214">
    <property type="entry name" value="SET_dom"/>
</dbReference>
<dbReference type="PANTHER" id="PTHR22884">
    <property type="entry name" value="SET DOMAIN PROTEINS"/>
    <property type="match status" value="1"/>
</dbReference>
<feature type="compositionally biased region" description="Basic residues" evidence="6">
    <location>
        <begin position="166"/>
        <end position="178"/>
    </location>
</feature>
<accession>A0A853FQW3</accession>
<dbReference type="RefSeq" id="WP_180153447.1">
    <property type="nucleotide sequence ID" value="NZ_JACCEM010000001.1"/>
</dbReference>
<keyword evidence="4 9" id="KW-0808">Transferase</keyword>
<organism evidence="9 10">
    <name type="scientific">Parapusillimonas granuli</name>
    <dbReference type="NCBI Taxonomy" id="380911"/>
    <lineage>
        <taxon>Bacteria</taxon>
        <taxon>Pseudomonadati</taxon>
        <taxon>Pseudomonadota</taxon>
        <taxon>Betaproteobacteria</taxon>
        <taxon>Burkholderiales</taxon>
        <taxon>Alcaligenaceae</taxon>
        <taxon>Parapusillimonas</taxon>
    </lineage>
</organism>
<dbReference type="SUPFAM" id="SSF82199">
    <property type="entry name" value="SET domain"/>
    <property type="match status" value="1"/>
</dbReference>
<dbReference type="Gene3D" id="2.170.270.10">
    <property type="entry name" value="SET domain"/>
    <property type="match status" value="1"/>
</dbReference>
<reference evidence="9 10" key="1">
    <citation type="submission" date="2020-07" db="EMBL/GenBank/DDBJ databases">
        <title>Taxonomic revisions and descriptions of new bacterial species based on genomic comparisons in the high-G+C-content subgroup of the family Alcaligenaceae.</title>
        <authorList>
            <person name="Szabo A."/>
            <person name="Felfoldi T."/>
        </authorList>
    </citation>
    <scope>NUCLEOTIDE SEQUENCE [LARGE SCALE GENOMIC DNA]</scope>
    <source>
        <strain evidence="9 10">LMG 24012</strain>
    </source>
</reference>
<feature type="region of interest" description="Disordered" evidence="6">
    <location>
        <begin position="152"/>
        <end position="195"/>
    </location>
</feature>
<dbReference type="Pfam" id="PF00856">
    <property type="entry name" value="SET"/>
    <property type="match status" value="1"/>
</dbReference>
<dbReference type="PROSITE" id="PS50280">
    <property type="entry name" value="SET"/>
    <property type="match status" value="1"/>
</dbReference>
<evidence type="ECO:0000259" key="7">
    <source>
        <dbReference type="PROSITE" id="PS50280"/>
    </source>
</evidence>
<evidence type="ECO:0000256" key="4">
    <source>
        <dbReference type="ARBA" id="ARBA00022679"/>
    </source>
</evidence>
<dbReference type="SMART" id="SM00317">
    <property type="entry name" value="SET"/>
    <property type="match status" value="1"/>
</dbReference>
<evidence type="ECO:0000256" key="1">
    <source>
        <dbReference type="ARBA" id="ARBA00004286"/>
    </source>
</evidence>
<dbReference type="InterPro" id="IPR050777">
    <property type="entry name" value="SET2_Histone-Lys_MeTrsfase"/>
</dbReference>
<dbReference type="InterPro" id="IPR046341">
    <property type="entry name" value="SET_dom_sf"/>
</dbReference>
<sequence>MSRPPEPWHLVKQSPLHGTGVFARRDIPAGTRIIEYRGKRITPEQADALHPVNPDDPFHTFFFSLSNGKVIDGGQNGNDARWINHSCAPNCETQESPQGSRVFVFALRDIPAGDELFYDYGLVMDGRITKTLRKQYGCLCGSAACRGTMLALPKEKPGKNEDKKEKKEKKNKKDGKAKKKDEKEKREGKRKKAKS</sequence>
<evidence type="ECO:0000259" key="8">
    <source>
        <dbReference type="PROSITE" id="PS50868"/>
    </source>
</evidence>
<dbReference type="Proteomes" id="UP000559809">
    <property type="component" value="Unassembled WGS sequence"/>
</dbReference>
<dbReference type="EMBL" id="JACCEM010000001">
    <property type="protein sequence ID" value="NYT48155.1"/>
    <property type="molecule type" value="Genomic_DNA"/>
</dbReference>
<evidence type="ECO:0000256" key="6">
    <source>
        <dbReference type="SAM" id="MobiDB-lite"/>
    </source>
</evidence>
<protein>
    <submittedName>
        <fullName evidence="9">SET domain-containing protein-lysine N-methyltransferase</fullName>
    </submittedName>
</protein>
<keyword evidence="5" id="KW-0949">S-adenosyl-L-methionine</keyword>
<comment type="subcellular location">
    <subcellularLocation>
        <location evidence="1">Chromosome</location>
    </subcellularLocation>
</comment>
<dbReference type="GO" id="GO:0008168">
    <property type="term" value="F:methyltransferase activity"/>
    <property type="evidence" value="ECO:0007669"/>
    <property type="project" value="UniProtKB-KW"/>
</dbReference>
<evidence type="ECO:0000313" key="9">
    <source>
        <dbReference type="EMBL" id="NYT48155.1"/>
    </source>
</evidence>
<gene>
    <name evidence="9" type="ORF">H0A72_02420</name>
</gene>
<dbReference type="AlphaFoldDB" id="A0A853FQW3"/>
<dbReference type="InterPro" id="IPR003616">
    <property type="entry name" value="Post-SET_dom"/>
</dbReference>